<dbReference type="InterPro" id="IPR000873">
    <property type="entry name" value="AMP-dep_synth/lig_dom"/>
</dbReference>
<sequence>MSYGIYKYPLMDLRQVRDLREMLNTSEELYGERAAFLIKDPVALREVEPKSEAALAYKPNPNDEYRSISFKQYASDVRAFGSYLKSLGIQSDDKVAIVAETRYEWYVSYLATVNGLAIVVPLDKNLGPAEILNNLERAQCNTVIYSKATADKVEANLGEINFVKNFINMDYVADLAANHPEVYFWDVLAKGYAIREQDKSYDKLELDPEAFSILLFTSGTTSKSKAVMLSHKNICAVVNGAPSMVDLKEATCLSILPLHHTYEATCGFLIQIYLGNTIAVGDGLRHIVKNADQAKVTLFLMVPAILEAIYKTIQGKLNADPKLAKKFSFGLKLTRFLRKFGIDIRKKVFKSVHDMFGGELTHIVIGGAAIEPKILDFFNDLGFAAIQGYGLTESSPIFALNREKYYDSASAGLPIPSMEAKIINKDANGIGEIVGRGPSIMIGYYQDPERTAEAIDSEGFYHTGDYGYIDDRGFIYITGRKANIIVAKNGENVFPEEVEFVLERNEIIKEVVVYGERDEKSEQIITAEIFPDADYVKSVLGTTDLNAPEVRDAVDQAIKNSNRELNTQQKVRDFHIRTEPFPRNTSNKILRNRHQKNV</sequence>
<dbReference type="PROSITE" id="PS00455">
    <property type="entry name" value="AMP_BINDING"/>
    <property type="match status" value="1"/>
</dbReference>
<dbReference type="EMBL" id="CP027226">
    <property type="protein sequence ID" value="AVM42762.1"/>
    <property type="molecule type" value="Genomic_DNA"/>
</dbReference>
<evidence type="ECO:0000256" key="1">
    <source>
        <dbReference type="ARBA" id="ARBA00022741"/>
    </source>
</evidence>
<dbReference type="GO" id="GO:0004467">
    <property type="term" value="F:long-chain fatty acid-CoA ligase activity"/>
    <property type="evidence" value="ECO:0007669"/>
    <property type="project" value="UniProtKB-EC"/>
</dbReference>
<dbReference type="PANTHER" id="PTHR43272:SF33">
    <property type="entry name" value="AMP-BINDING DOMAIN-CONTAINING PROTEIN-RELATED"/>
    <property type="match status" value="1"/>
</dbReference>
<dbReference type="Gene3D" id="3.40.50.12780">
    <property type="entry name" value="N-terminal domain of ligase-like"/>
    <property type="match status" value="1"/>
</dbReference>
<keyword evidence="1" id="KW-0547">Nucleotide-binding</keyword>
<feature type="domain" description="AMP-dependent synthetase/ligase" evidence="5">
    <location>
        <begin position="53"/>
        <end position="445"/>
    </location>
</feature>
<evidence type="ECO:0000259" key="5">
    <source>
        <dbReference type="Pfam" id="PF00501"/>
    </source>
</evidence>
<keyword evidence="2" id="KW-0067">ATP-binding</keyword>
<evidence type="ECO:0000256" key="2">
    <source>
        <dbReference type="ARBA" id="ARBA00022840"/>
    </source>
</evidence>
<accession>A0A2S0KNZ5</accession>
<dbReference type="Gene3D" id="3.30.300.30">
    <property type="match status" value="1"/>
</dbReference>
<dbReference type="GO" id="GO:0005524">
    <property type="term" value="F:ATP binding"/>
    <property type="evidence" value="ECO:0007669"/>
    <property type="project" value="UniProtKB-KW"/>
</dbReference>
<name>A0A2S0KNZ5_9FIRM</name>
<dbReference type="Pfam" id="PF23562">
    <property type="entry name" value="AMP-binding_C_3"/>
    <property type="match status" value="1"/>
</dbReference>
<dbReference type="PANTHER" id="PTHR43272">
    <property type="entry name" value="LONG-CHAIN-FATTY-ACID--COA LIGASE"/>
    <property type="match status" value="1"/>
</dbReference>
<feature type="region of interest" description="Disordered" evidence="4">
    <location>
        <begin position="578"/>
        <end position="598"/>
    </location>
</feature>
<proteinExistence type="predicted"/>
<dbReference type="InterPro" id="IPR045851">
    <property type="entry name" value="AMP-bd_C_sf"/>
</dbReference>
<evidence type="ECO:0000313" key="6">
    <source>
        <dbReference type="EMBL" id="AVM42762.1"/>
    </source>
</evidence>
<evidence type="ECO:0000256" key="4">
    <source>
        <dbReference type="SAM" id="MobiDB-lite"/>
    </source>
</evidence>
<dbReference type="KEGG" id="fsa:C5Q98_05850"/>
<comment type="catalytic activity">
    <reaction evidence="3">
        <text>a long-chain fatty acid + ATP + CoA = a long-chain fatty acyl-CoA + AMP + diphosphate</text>
        <dbReference type="Rhea" id="RHEA:15421"/>
        <dbReference type="ChEBI" id="CHEBI:30616"/>
        <dbReference type="ChEBI" id="CHEBI:33019"/>
        <dbReference type="ChEBI" id="CHEBI:57287"/>
        <dbReference type="ChEBI" id="CHEBI:57560"/>
        <dbReference type="ChEBI" id="CHEBI:83139"/>
        <dbReference type="ChEBI" id="CHEBI:456215"/>
        <dbReference type="EC" id="6.2.1.3"/>
    </reaction>
    <physiologicalReaction direction="left-to-right" evidence="3">
        <dbReference type="Rhea" id="RHEA:15422"/>
    </physiologicalReaction>
</comment>
<organism evidence="6 7">
    <name type="scientific">Fastidiosipila sanguinis</name>
    <dbReference type="NCBI Taxonomy" id="236753"/>
    <lineage>
        <taxon>Bacteria</taxon>
        <taxon>Bacillati</taxon>
        <taxon>Bacillota</taxon>
        <taxon>Clostridia</taxon>
        <taxon>Eubacteriales</taxon>
        <taxon>Oscillospiraceae</taxon>
        <taxon>Fastidiosipila</taxon>
    </lineage>
</organism>
<dbReference type="Pfam" id="PF00501">
    <property type="entry name" value="AMP-binding"/>
    <property type="match status" value="1"/>
</dbReference>
<dbReference type="RefSeq" id="WP_106012712.1">
    <property type="nucleotide sequence ID" value="NZ_CP027226.1"/>
</dbReference>
<dbReference type="Proteomes" id="UP000237947">
    <property type="component" value="Chromosome"/>
</dbReference>
<dbReference type="GO" id="GO:0016020">
    <property type="term" value="C:membrane"/>
    <property type="evidence" value="ECO:0007669"/>
    <property type="project" value="TreeGrafter"/>
</dbReference>
<dbReference type="AlphaFoldDB" id="A0A2S0KNZ5"/>
<dbReference type="SUPFAM" id="SSF56801">
    <property type="entry name" value="Acetyl-CoA synthetase-like"/>
    <property type="match status" value="1"/>
</dbReference>
<evidence type="ECO:0000313" key="7">
    <source>
        <dbReference type="Proteomes" id="UP000237947"/>
    </source>
</evidence>
<dbReference type="InterPro" id="IPR020845">
    <property type="entry name" value="AMP-binding_CS"/>
</dbReference>
<keyword evidence="7" id="KW-1185">Reference proteome</keyword>
<protein>
    <submittedName>
        <fullName evidence="6">AMP-dependent synthetase</fullName>
    </submittedName>
</protein>
<dbReference type="InterPro" id="IPR042099">
    <property type="entry name" value="ANL_N_sf"/>
</dbReference>
<evidence type="ECO:0000256" key="3">
    <source>
        <dbReference type="ARBA" id="ARBA00024484"/>
    </source>
</evidence>
<dbReference type="OrthoDB" id="9803968at2"/>
<gene>
    <name evidence="6" type="ORF">C5Q98_05850</name>
</gene>
<reference evidence="7" key="1">
    <citation type="submission" date="2018-02" db="EMBL/GenBank/DDBJ databases">
        <authorList>
            <person name="Holder M.E."/>
            <person name="Ajami N.J."/>
            <person name="Petrosino J.F."/>
        </authorList>
    </citation>
    <scope>NUCLEOTIDE SEQUENCE [LARGE SCALE GENOMIC DNA]</scope>
    <source>
        <strain evidence="7">CCUG 47711</strain>
    </source>
</reference>